<evidence type="ECO:0000259" key="3">
    <source>
        <dbReference type="Pfam" id="PF11887"/>
    </source>
</evidence>
<dbReference type="InterPro" id="IPR052336">
    <property type="entry name" value="MlaD_Phospholipid_Transporter"/>
</dbReference>
<protein>
    <submittedName>
        <fullName evidence="4">MCE family protein</fullName>
    </submittedName>
</protein>
<evidence type="ECO:0000259" key="2">
    <source>
        <dbReference type="Pfam" id="PF02470"/>
    </source>
</evidence>
<dbReference type="RefSeq" id="WP_277833725.1">
    <property type="nucleotide sequence ID" value="NZ_JAAIVF010000005.1"/>
</dbReference>
<keyword evidence="1" id="KW-0472">Membrane</keyword>
<feature type="domain" description="Mammalian cell entry C-terminal" evidence="3">
    <location>
        <begin position="113"/>
        <end position="317"/>
    </location>
</feature>
<dbReference type="NCBIfam" id="TIGR00996">
    <property type="entry name" value="Mtu_fam_mce"/>
    <property type="match status" value="1"/>
</dbReference>
<evidence type="ECO:0000256" key="1">
    <source>
        <dbReference type="SAM" id="Phobius"/>
    </source>
</evidence>
<gene>
    <name evidence="4" type="ORF">NVS88_11260</name>
</gene>
<dbReference type="InterPro" id="IPR005693">
    <property type="entry name" value="Mce"/>
</dbReference>
<dbReference type="Pfam" id="PF11887">
    <property type="entry name" value="Mce4_CUP1"/>
    <property type="match status" value="1"/>
</dbReference>
<keyword evidence="5" id="KW-1185">Reference proteome</keyword>
<dbReference type="Pfam" id="PF02470">
    <property type="entry name" value="MlaD"/>
    <property type="match status" value="1"/>
</dbReference>
<comment type="caution">
    <text evidence="4">The sequence shown here is derived from an EMBL/GenBank/DDBJ whole genome shotgun (WGS) entry which is preliminary data.</text>
</comment>
<dbReference type="AlphaFoldDB" id="A0A9X4LZK4"/>
<dbReference type="GO" id="GO:0005576">
    <property type="term" value="C:extracellular region"/>
    <property type="evidence" value="ECO:0007669"/>
    <property type="project" value="TreeGrafter"/>
</dbReference>
<evidence type="ECO:0000313" key="4">
    <source>
        <dbReference type="EMBL" id="MDG3015129.1"/>
    </source>
</evidence>
<dbReference type="GO" id="GO:0051701">
    <property type="term" value="P:biological process involved in interaction with host"/>
    <property type="evidence" value="ECO:0007669"/>
    <property type="project" value="TreeGrafter"/>
</dbReference>
<keyword evidence="1" id="KW-1133">Transmembrane helix</keyword>
<dbReference type="InterPro" id="IPR024516">
    <property type="entry name" value="Mce_C"/>
</dbReference>
<keyword evidence="1" id="KW-0812">Transmembrane</keyword>
<reference evidence="4" key="1">
    <citation type="submission" date="2022-08" db="EMBL/GenBank/DDBJ databases">
        <title>Genome analysis of Corynebacteriales strain.</title>
        <authorList>
            <person name="Lee S.D."/>
        </authorList>
    </citation>
    <scope>NUCLEOTIDE SEQUENCE</scope>
    <source>
        <strain evidence="4">D3-21</strain>
    </source>
</reference>
<feature type="domain" description="Mce/MlaD" evidence="2">
    <location>
        <begin position="35"/>
        <end position="109"/>
    </location>
</feature>
<name>A0A9X4LZK4_9ACTN</name>
<accession>A0A9X4LZK4</accession>
<sequence>MRATTIKLLVFATVMVLIFAGLVVVFSQYRSGDTKGYHAVFSDASGLKKGDKVRISGVVVGSVTGVSINGVDQAAVNFNADAKYPLLQSTHADVRYENLTGDRYLELTQAPGSAKELGAGGTIPASQTAPALDLDVLLGGFKPLFSALDPDQVNRLAASLLQVLQGQGNTLVSLLSGTSEFTKTLADRDQLIGEVINNLNTVLGTVDKHNDQFSDIINNLQQVISQLAASRDPVANSLTDIDHATGTLASLLTDTRPNIKDDVNQLNRTMSVLNADSSQKELNWVLENMPAAYRQLVRVGSYGSFFNFYVCKMAFQFDGLGGKPMTLVMHEQKTGRCAP</sequence>
<dbReference type="PANTHER" id="PTHR33371:SF17">
    <property type="entry name" value="MCE-FAMILY PROTEIN MCE1B"/>
    <property type="match status" value="1"/>
</dbReference>
<feature type="transmembrane region" description="Helical" evidence="1">
    <location>
        <begin position="6"/>
        <end position="26"/>
    </location>
</feature>
<evidence type="ECO:0000313" key="5">
    <source>
        <dbReference type="Proteomes" id="UP001152755"/>
    </source>
</evidence>
<organism evidence="4 5">
    <name type="scientific">Speluncibacter jeojiensis</name>
    <dbReference type="NCBI Taxonomy" id="2710754"/>
    <lineage>
        <taxon>Bacteria</taxon>
        <taxon>Bacillati</taxon>
        <taxon>Actinomycetota</taxon>
        <taxon>Actinomycetes</taxon>
        <taxon>Mycobacteriales</taxon>
        <taxon>Speluncibacteraceae</taxon>
        <taxon>Speluncibacter</taxon>
    </lineage>
</organism>
<dbReference type="Proteomes" id="UP001152755">
    <property type="component" value="Unassembled WGS sequence"/>
</dbReference>
<proteinExistence type="predicted"/>
<dbReference type="InterPro" id="IPR003399">
    <property type="entry name" value="Mce/MlaD"/>
</dbReference>
<dbReference type="PANTHER" id="PTHR33371">
    <property type="entry name" value="INTERMEMBRANE PHOSPHOLIPID TRANSPORT SYSTEM BINDING PROTEIN MLAD-RELATED"/>
    <property type="match status" value="1"/>
</dbReference>
<dbReference type="EMBL" id="JANRHA010000006">
    <property type="protein sequence ID" value="MDG3015129.1"/>
    <property type="molecule type" value="Genomic_DNA"/>
</dbReference>